<dbReference type="GO" id="GO:0006355">
    <property type="term" value="P:regulation of DNA-templated transcription"/>
    <property type="evidence" value="ECO:0007669"/>
    <property type="project" value="InterPro"/>
</dbReference>
<organism evidence="9 10">
    <name type="scientific">Nocardia terpenica</name>
    <dbReference type="NCBI Taxonomy" id="455432"/>
    <lineage>
        <taxon>Bacteria</taxon>
        <taxon>Bacillati</taxon>
        <taxon>Actinomycetota</taxon>
        <taxon>Actinomycetes</taxon>
        <taxon>Mycobacteriales</taxon>
        <taxon>Nocardiaceae</taxon>
        <taxon>Nocardia</taxon>
    </lineage>
</organism>
<dbReference type="Pfam" id="PF13426">
    <property type="entry name" value="PAS_9"/>
    <property type="match status" value="1"/>
</dbReference>
<dbReference type="GO" id="GO:0008983">
    <property type="term" value="F:protein-glutamate O-methyltransferase activity"/>
    <property type="evidence" value="ECO:0007669"/>
    <property type="project" value="UniProtKB-EC"/>
</dbReference>
<dbReference type="SMART" id="SM00091">
    <property type="entry name" value="PAS"/>
    <property type="match status" value="2"/>
</dbReference>
<dbReference type="InterPro" id="IPR000780">
    <property type="entry name" value="CheR_MeTrfase"/>
</dbReference>
<protein>
    <recommendedName>
        <fullName evidence="2">protein-glutamate O-methyltransferase</fullName>
        <ecNumber evidence="2">2.1.1.80</ecNumber>
    </recommendedName>
</protein>
<evidence type="ECO:0000313" key="10">
    <source>
        <dbReference type="Proteomes" id="UP000221961"/>
    </source>
</evidence>
<evidence type="ECO:0000256" key="1">
    <source>
        <dbReference type="ARBA" id="ARBA00001541"/>
    </source>
</evidence>
<dbReference type="EC" id="2.1.1.80" evidence="2"/>
<dbReference type="InterPro" id="IPR022641">
    <property type="entry name" value="CheR_N"/>
</dbReference>
<evidence type="ECO:0000256" key="4">
    <source>
        <dbReference type="ARBA" id="ARBA00022679"/>
    </source>
</evidence>
<dbReference type="SUPFAM" id="SSF47757">
    <property type="entry name" value="Chemotaxis receptor methyltransferase CheR, N-terminal domain"/>
    <property type="match status" value="1"/>
</dbReference>
<feature type="region of interest" description="Disordered" evidence="6">
    <location>
        <begin position="449"/>
        <end position="469"/>
    </location>
</feature>
<dbReference type="GO" id="GO:0032259">
    <property type="term" value="P:methylation"/>
    <property type="evidence" value="ECO:0007669"/>
    <property type="project" value="UniProtKB-KW"/>
</dbReference>
<dbReference type="InterPro" id="IPR022642">
    <property type="entry name" value="CheR_C"/>
</dbReference>
<evidence type="ECO:0000256" key="6">
    <source>
        <dbReference type="SAM" id="MobiDB-lite"/>
    </source>
</evidence>
<dbReference type="PRINTS" id="PR00996">
    <property type="entry name" value="CHERMTFRASE"/>
</dbReference>
<proteinExistence type="predicted"/>
<evidence type="ECO:0000259" key="8">
    <source>
        <dbReference type="PROSITE" id="PS50123"/>
    </source>
</evidence>
<dbReference type="Pfam" id="PF00989">
    <property type="entry name" value="PAS"/>
    <property type="match status" value="1"/>
</dbReference>
<gene>
    <name evidence="9" type="ORF">CRH09_17680</name>
</gene>
<dbReference type="SUPFAM" id="SSF53335">
    <property type="entry name" value="S-adenosyl-L-methionine-dependent methyltransferases"/>
    <property type="match status" value="1"/>
</dbReference>
<dbReference type="PROSITE" id="PS50123">
    <property type="entry name" value="CHER"/>
    <property type="match status" value="1"/>
</dbReference>
<evidence type="ECO:0000256" key="5">
    <source>
        <dbReference type="ARBA" id="ARBA00022691"/>
    </source>
</evidence>
<comment type="catalytic activity">
    <reaction evidence="1">
        <text>L-glutamyl-[protein] + S-adenosyl-L-methionine = [protein]-L-glutamate 5-O-methyl ester + S-adenosyl-L-homocysteine</text>
        <dbReference type="Rhea" id="RHEA:24452"/>
        <dbReference type="Rhea" id="RHEA-COMP:10208"/>
        <dbReference type="Rhea" id="RHEA-COMP:10311"/>
        <dbReference type="ChEBI" id="CHEBI:29973"/>
        <dbReference type="ChEBI" id="CHEBI:57856"/>
        <dbReference type="ChEBI" id="CHEBI:59789"/>
        <dbReference type="ChEBI" id="CHEBI:82795"/>
        <dbReference type="EC" id="2.1.1.80"/>
    </reaction>
</comment>
<dbReference type="NCBIfam" id="TIGR00229">
    <property type="entry name" value="sensory_box"/>
    <property type="match status" value="2"/>
</dbReference>
<name>A0A291RKE1_9NOCA</name>
<dbReference type="PANTHER" id="PTHR24422">
    <property type="entry name" value="CHEMOTAXIS PROTEIN METHYLTRANSFERASE"/>
    <property type="match status" value="1"/>
</dbReference>
<sequence>MGPPNSDRCATHGNDRPSRYVVGVDHQENAPNPGFEDILQYLKEARGFDFTGYKRSSLMRRVDRRTSQLGIEEYSEYLDVLQANPDEFVALFNTILINVTGFFRDADAWEFIQTGVVPMLLAERGPDEPVRVWCAGCASGEEAYGLAIVLAEALGIDEFRRRVKIYATDVDEEALAVARHATYTEKEVFPLGPNLVQQYFEPAGGRYSFRKDLRRSVIFGRNDLVQDAPISRIDLLACRNTLMYFNAETQSKILDKFHFALALRGLLFLGKAEMLLSHNRTFDPVDLKRRVFRKVPTSRVDIGSIFGRTMNPDRREPDQAEVLRGLAFAAGPVAQVVLGHDDVLAAANDQAKHLLGLSDREIGRPLRDLELSYRPVELRGYIDQVRTERRAVRIKDIEWQRGPGEMLALEVHVTPLSFDDVASGISLVFHDVTPNRRLLTELNRANQQRESAYEELQSTNEELETTNEELQSTVEELETTNEELQSTNEELETTNEELQSTNDELQTINTELRERSNELDEVNGFFGSIMSSWFAAVIVVDTSMRVVVWNASAENLWGLRPEEAEGEHLLNLDIGLPVGELRPLVRPALSEPQYQNEIRLEGVNRRGRQVTVRVVCTSLRERSGSPTGAILVMETIEPDTAPD</sequence>
<evidence type="ECO:0000256" key="3">
    <source>
        <dbReference type="ARBA" id="ARBA00022603"/>
    </source>
</evidence>
<dbReference type="SMART" id="SM00138">
    <property type="entry name" value="MeTrc"/>
    <property type="match status" value="1"/>
</dbReference>
<dbReference type="EMBL" id="CP023778">
    <property type="protein sequence ID" value="ATL67750.1"/>
    <property type="molecule type" value="Genomic_DNA"/>
</dbReference>
<dbReference type="InterPro" id="IPR000014">
    <property type="entry name" value="PAS"/>
</dbReference>
<accession>A0A291RKE1</accession>
<dbReference type="SUPFAM" id="SSF55785">
    <property type="entry name" value="PYP-like sensor domain (PAS domain)"/>
    <property type="match status" value="2"/>
</dbReference>
<dbReference type="InterPro" id="IPR029063">
    <property type="entry name" value="SAM-dependent_MTases_sf"/>
</dbReference>
<dbReference type="Proteomes" id="UP000221961">
    <property type="component" value="Chromosome"/>
</dbReference>
<dbReference type="CDD" id="cd00130">
    <property type="entry name" value="PAS"/>
    <property type="match status" value="2"/>
</dbReference>
<reference evidence="9 10" key="1">
    <citation type="submission" date="2017-10" db="EMBL/GenBank/DDBJ databases">
        <title>Comparative genomics between pathogenic Norcardia.</title>
        <authorList>
            <person name="Zeng L."/>
        </authorList>
    </citation>
    <scope>NUCLEOTIDE SEQUENCE [LARGE SCALE GENOMIC DNA]</scope>
    <source>
        <strain evidence="9 10">NC_YFY_NT001</strain>
    </source>
</reference>
<dbReference type="Pfam" id="PF03705">
    <property type="entry name" value="CheR_N"/>
    <property type="match status" value="1"/>
</dbReference>
<dbReference type="InterPro" id="IPR050903">
    <property type="entry name" value="Bact_Chemotaxis_MeTrfase"/>
</dbReference>
<dbReference type="Pfam" id="PF01739">
    <property type="entry name" value="CheR"/>
    <property type="match status" value="1"/>
</dbReference>
<dbReference type="Gene3D" id="1.10.287.620">
    <property type="entry name" value="Helix Hairpins"/>
    <property type="match status" value="1"/>
</dbReference>
<dbReference type="AlphaFoldDB" id="A0A291RKE1"/>
<keyword evidence="3" id="KW-0489">Methyltransferase</keyword>
<dbReference type="Gene3D" id="3.30.450.20">
    <property type="entry name" value="PAS domain"/>
    <property type="match status" value="2"/>
</dbReference>
<dbReference type="InterPro" id="IPR035965">
    <property type="entry name" value="PAS-like_dom_sf"/>
</dbReference>
<dbReference type="Gene3D" id="1.10.155.10">
    <property type="entry name" value="Chemotaxis receptor methyltransferase CheR, N-terminal domain"/>
    <property type="match status" value="1"/>
</dbReference>
<feature type="domain" description="PAS" evidence="7">
    <location>
        <begin position="537"/>
        <end position="570"/>
    </location>
</feature>
<dbReference type="InterPro" id="IPR013767">
    <property type="entry name" value="PAS_fold"/>
</dbReference>
<dbReference type="KEGG" id="ntp:CRH09_17680"/>
<feature type="domain" description="CheR-type methyltransferase" evidence="8">
    <location>
        <begin position="35"/>
        <end position="275"/>
    </location>
</feature>
<dbReference type="InterPro" id="IPR036804">
    <property type="entry name" value="CheR_N_sf"/>
</dbReference>
<keyword evidence="4" id="KW-0808">Transferase</keyword>
<dbReference type="PROSITE" id="PS50112">
    <property type="entry name" value="PAS"/>
    <property type="match status" value="1"/>
</dbReference>
<evidence type="ECO:0000259" key="7">
    <source>
        <dbReference type="PROSITE" id="PS50112"/>
    </source>
</evidence>
<dbReference type="PANTHER" id="PTHR24422:SF10">
    <property type="entry name" value="CHEMOTAXIS PROTEIN METHYLTRANSFERASE 2"/>
    <property type="match status" value="1"/>
</dbReference>
<evidence type="ECO:0000313" key="9">
    <source>
        <dbReference type="EMBL" id="ATL67750.1"/>
    </source>
</evidence>
<keyword evidence="5" id="KW-0949">S-adenosyl-L-methionine</keyword>
<dbReference type="Gene3D" id="3.40.50.150">
    <property type="entry name" value="Vaccinia Virus protein VP39"/>
    <property type="match status" value="1"/>
</dbReference>
<evidence type="ECO:0000256" key="2">
    <source>
        <dbReference type="ARBA" id="ARBA00012534"/>
    </source>
</evidence>